<organism evidence="2 3">
    <name type="scientific">Schistocephalus solidus</name>
    <name type="common">Tapeworm</name>
    <dbReference type="NCBI Taxonomy" id="70667"/>
    <lineage>
        <taxon>Eukaryota</taxon>
        <taxon>Metazoa</taxon>
        <taxon>Spiralia</taxon>
        <taxon>Lophotrochozoa</taxon>
        <taxon>Platyhelminthes</taxon>
        <taxon>Cestoda</taxon>
        <taxon>Eucestoda</taxon>
        <taxon>Diphyllobothriidea</taxon>
        <taxon>Diphyllobothriidae</taxon>
        <taxon>Schistocephalus</taxon>
    </lineage>
</organism>
<accession>A0A3P7BRB2</accession>
<evidence type="ECO:0000313" key="3">
    <source>
        <dbReference type="Proteomes" id="UP000275846"/>
    </source>
</evidence>
<gene>
    <name evidence="2" type="ORF">SSLN_LOCUS2584</name>
</gene>
<dbReference type="Proteomes" id="UP000275846">
    <property type="component" value="Unassembled WGS sequence"/>
</dbReference>
<name>A0A3P7BRB2_SCHSO</name>
<protein>
    <submittedName>
        <fullName evidence="2">Uncharacterized protein</fullName>
    </submittedName>
</protein>
<dbReference type="AlphaFoldDB" id="A0A3P7BRB2"/>
<proteinExistence type="predicted"/>
<sequence>MVVVLFLHRKLNIQNNGFPMFFQLQQRNPFDDDEGAIHPEFRSMLSDASKIGEPIGLSFTCYSIVPSTMNFNLRRNELNDLGVLRSDAKANANSNLNPNANTRPKPKPNTNLN</sequence>
<evidence type="ECO:0000256" key="1">
    <source>
        <dbReference type="SAM" id="MobiDB-lite"/>
    </source>
</evidence>
<dbReference type="EMBL" id="UYSU01032290">
    <property type="protein sequence ID" value="VDL88969.1"/>
    <property type="molecule type" value="Genomic_DNA"/>
</dbReference>
<feature type="region of interest" description="Disordered" evidence="1">
    <location>
        <begin position="89"/>
        <end position="113"/>
    </location>
</feature>
<keyword evidence="3" id="KW-1185">Reference proteome</keyword>
<feature type="compositionally biased region" description="Low complexity" evidence="1">
    <location>
        <begin position="89"/>
        <end position="101"/>
    </location>
</feature>
<evidence type="ECO:0000313" key="2">
    <source>
        <dbReference type="EMBL" id="VDL88969.1"/>
    </source>
</evidence>
<reference evidence="2 3" key="1">
    <citation type="submission" date="2018-11" db="EMBL/GenBank/DDBJ databases">
        <authorList>
            <consortium name="Pathogen Informatics"/>
        </authorList>
    </citation>
    <scope>NUCLEOTIDE SEQUENCE [LARGE SCALE GENOMIC DNA]</scope>
    <source>
        <strain evidence="2 3">NST_G2</strain>
    </source>
</reference>